<dbReference type="Pfam" id="PF14441">
    <property type="entry name" value="OTT_1508_deam"/>
    <property type="match status" value="1"/>
</dbReference>
<gene>
    <name evidence="2" type="ORF">PAC_13098</name>
</gene>
<keyword evidence="3" id="KW-1185">Reference proteome</keyword>
<reference evidence="2 3" key="1">
    <citation type="submission" date="2016-03" db="EMBL/GenBank/DDBJ databases">
        <authorList>
            <person name="Ploux O."/>
        </authorList>
    </citation>
    <scope>NUCLEOTIDE SEQUENCE [LARGE SCALE GENOMIC DNA]</scope>
    <source>
        <strain evidence="2 3">UAMH 11012</strain>
    </source>
</reference>
<dbReference type="OrthoDB" id="3251507at2759"/>
<name>A0A1L7XDU9_9HELO</name>
<evidence type="ECO:0000313" key="3">
    <source>
        <dbReference type="Proteomes" id="UP000184330"/>
    </source>
</evidence>
<protein>
    <submittedName>
        <fullName evidence="2">Uncharacterized protein</fullName>
    </submittedName>
</protein>
<organism evidence="2 3">
    <name type="scientific">Phialocephala subalpina</name>
    <dbReference type="NCBI Taxonomy" id="576137"/>
    <lineage>
        <taxon>Eukaryota</taxon>
        <taxon>Fungi</taxon>
        <taxon>Dikarya</taxon>
        <taxon>Ascomycota</taxon>
        <taxon>Pezizomycotina</taxon>
        <taxon>Leotiomycetes</taxon>
        <taxon>Helotiales</taxon>
        <taxon>Mollisiaceae</taxon>
        <taxon>Phialocephala</taxon>
        <taxon>Phialocephala fortinii species complex</taxon>
    </lineage>
</organism>
<dbReference type="EMBL" id="FJOG01000023">
    <property type="protein sequence ID" value="CZR63201.1"/>
    <property type="molecule type" value="Genomic_DNA"/>
</dbReference>
<proteinExistence type="predicted"/>
<dbReference type="PANTHER" id="PTHR42037:SF1">
    <property type="match status" value="1"/>
</dbReference>
<sequence>MSSSEYFESFGPVLGLNPAATAYIPDVEKSDQILYENISAIFALGSNRGEHLDEKPVIIELSPSKSIERHQRRLFLNSLAYLLDYATGGDSVTAIALQQLPGSVVYWFASNRMPHPRACRYPEQHLETLLSSLEKLRIASIEDGTKILRQLVVEVFNFSSQRIDKYISCYQSSFNAAWRDLQDLRPQNVELARSLQNMGDAASSLPTSTASRLSTCQMSWDFKHSKQYRELCLQAQDNETHADRLETLRHFIERLSHTLNAVKAIADSAKFAWFEELSRSYTVSRFSSSQPIPSPFVGCTLTLNAIVTRLLNRSRPTNHSTDALPGLSELDSNGALSNALRRNFNNRNWKVKVHAEILLLDHFWAMDIRLVGNDPFIACSKDACYCRLLYFSAHPGGFQVPASHQNCYLAWGVPDVSTDTVYDRQFLENTHVIILKEMNETIETDIIHQLERRQLPRPSRRDSFSSVRLVDLSDYGSESSDPEQDSEDISSSGSV</sequence>
<dbReference type="STRING" id="576137.A0A1L7XDU9"/>
<accession>A0A1L7XDU9</accession>
<dbReference type="Proteomes" id="UP000184330">
    <property type="component" value="Unassembled WGS sequence"/>
</dbReference>
<evidence type="ECO:0000256" key="1">
    <source>
        <dbReference type="SAM" id="MobiDB-lite"/>
    </source>
</evidence>
<dbReference type="AlphaFoldDB" id="A0A1L7XDU9"/>
<dbReference type="InterPro" id="IPR027796">
    <property type="entry name" value="OTT_1508_deam-like"/>
</dbReference>
<dbReference type="PANTHER" id="PTHR42037">
    <property type="match status" value="1"/>
</dbReference>
<evidence type="ECO:0000313" key="2">
    <source>
        <dbReference type="EMBL" id="CZR63201.1"/>
    </source>
</evidence>
<feature type="region of interest" description="Disordered" evidence="1">
    <location>
        <begin position="473"/>
        <end position="495"/>
    </location>
</feature>